<comment type="similarity">
    <text evidence="1 7">Belongs to the universal ribosomal protein uL3 family.</text>
</comment>
<comment type="caution">
    <text evidence="9">The sequence shown here is derived from an EMBL/GenBank/DDBJ whole genome shotgun (WGS) entry which is preliminary data.</text>
</comment>
<dbReference type="Gene3D" id="2.40.30.10">
    <property type="entry name" value="Translation factors"/>
    <property type="match status" value="1"/>
</dbReference>
<dbReference type="GO" id="GO:0003735">
    <property type="term" value="F:structural constituent of ribosome"/>
    <property type="evidence" value="ECO:0007669"/>
    <property type="project" value="UniProtKB-UniRule"/>
</dbReference>
<evidence type="ECO:0000256" key="7">
    <source>
        <dbReference type="HAMAP-Rule" id="MF_01325"/>
    </source>
</evidence>
<dbReference type="NCBIfam" id="TIGR03625">
    <property type="entry name" value="L3_bact"/>
    <property type="match status" value="1"/>
</dbReference>
<keyword evidence="3 7" id="KW-0694">RNA-binding</keyword>
<evidence type="ECO:0000256" key="4">
    <source>
        <dbReference type="ARBA" id="ARBA00022980"/>
    </source>
</evidence>
<dbReference type="RefSeq" id="WP_170030933.1">
    <property type="nucleotide sequence ID" value="NZ_JABDTL010000001.1"/>
</dbReference>
<dbReference type="InterPro" id="IPR009000">
    <property type="entry name" value="Transl_B-barrel_sf"/>
</dbReference>
<dbReference type="GO" id="GO:0022625">
    <property type="term" value="C:cytosolic large ribosomal subunit"/>
    <property type="evidence" value="ECO:0007669"/>
    <property type="project" value="TreeGrafter"/>
</dbReference>
<comment type="subunit">
    <text evidence="7">Part of the 50S ribosomal subunit. Forms a cluster with proteins L14 and L19.</text>
</comment>
<dbReference type="InterPro" id="IPR019927">
    <property type="entry name" value="Ribosomal_uL3_bac/org-type"/>
</dbReference>
<evidence type="ECO:0000256" key="8">
    <source>
        <dbReference type="SAM" id="MobiDB-lite"/>
    </source>
</evidence>
<name>A0A841GP30_9BACT</name>
<dbReference type="AlphaFoldDB" id="A0A841GP30"/>
<dbReference type="PANTHER" id="PTHR11229">
    <property type="entry name" value="50S RIBOSOMAL PROTEIN L3"/>
    <property type="match status" value="1"/>
</dbReference>
<evidence type="ECO:0000313" key="10">
    <source>
        <dbReference type="Proteomes" id="UP000582837"/>
    </source>
</evidence>
<dbReference type="InterPro" id="IPR000597">
    <property type="entry name" value="Ribosomal_uL3"/>
</dbReference>
<keyword evidence="4 7" id="KW-0689">Ribosomal protein</keyword>
<evidence type="ECO:0000313" key="9">
    <source>
        <dbReference type="EMBL" id="MBB6068660.1"/>
    </source>
</evidence>
<protein>
    <recommendedName>
        <fullName evidence="6 7">Large ribosomal subunit protein uL3</fullName>
    </recommendedName>
</protein>
<reference evidence="9 10" key="1">
    <citation type="submission" date="2020-08" db="EMBL/GenBank/DDBJ databases">
        <title>Genomic Encyclopedia of Type Strains, Phase IV (KMG-IV): sequencing the most valuable type-strain genomes for metagenomic binning, comparative biology and taxonomic classification.</title>
        <authorList>
            <person name="Goeker M."/>
        </authorList>
    </citation>
    <scope>NUCLEOTIDE SEQUENCE [LARGE SCALE GENOMIC DNA]</scope>
    <source>
        <strain evidence="9 10">DSM 29007</strain>
    </source>
</reference>
<dbReference type="Pfam" id="PF00297">
    <property type="entry name" value="Ribosomal_L3"/>
    <property type="match status" value="1"/>
</dbReference>
<evidence type="ECO:0000256" key="3">
    <source>
        <dbReference type="ARBA" id="ARBA00022884"/>
    </source>
</evidence>
<evidence type="ECO:0000256" key="5">
    <source>
        <dbReference type="ARBA" id="ARBA00023274"/>
    </source>
</evidence>
<evidence type="ECO:0000256" key="6">
    <source>
        <dbReference type="ARBA" id="ARBA00035243"/>
    </source>
</evidence>
<dbReference type="SUPFAM" id="SSF50447">
    <property type="entry name" value="Translation proteins"/>
    <property type="match status" value="1"/>
</dbReference>
<dbReference type="EMBL" id="JACHIA010000001">
    <property type="protein sequence ID" value="MBB6068660.1"/>
    <property type="molecule type" value="Genomic_DNA"/>
</dbReference>
<evidence type="ECO:0000256" key="2">
    <source>
        <dbReference type="ARBA" id="ARBA00022730"/>
    </source>
</evidence>
<dbReference type="Proteomes" id="UP000582837">
    <property type="component" value="Unassembled WGS sequence"/>
</dbReference>
<dbReference type="HAMAP" id="MF_01325_B">
    <property type="entry name" value="Ribosomal_uL3_B"/>
    <property type="match status" value="1"/>
</dbReference>
<dbReference type="FunFam" id="2.40.30.10:FF:000004">
    <property type="entry name" value="50S ribosomal protein L3"/>
    <property type="match status" value="1"/>
</dbReference>
<sequence>MSGIIGRKLGMTQIFDESGAVVPVTVIEAGPCPVVQVRTDEKDGYAAVQLGFGAKKATRATSAEKGHATKAGLEAAPAVLKEFRFDAAPALGESVTVDGFERGLRVKVTGVTKGRGFQGVMKRHGFGGGRASHGATRVHRAPGSIGAGTNPSRVIKGKRMPGHMGDAQQTVRNLLVAKVDAERNLLYVRGAVPGPVNGYVFVTRQ</sequence>
<accession>A0A841GP30</accession>
<keyword evidence="2 7" id="KW-0699">rRNA-binding</keyword>
<gene>
    <name evidence="7" type="primary">rplC</name>
    <name evidence="9" type="ORF">HNQ61_000271</name>
</gene>
<keyword evidence="10" id="KW-1185">Reference proteome</keyword>
<organism evidence="9 10">
    <name type="scientific">Longimicrobium terrae</name>
    <dbReference type="NCBI Taxonomy" id="1639882"/>
    <lineage>
        <taxon>Bacteria</taxon>
        <taxon>Pseudomonadati</taxon>
        <taxon>Gemmatimonadota</taxon>
        <taxon>Longimicrobiia</taxon>
        <taxon>Longimicrobiales</taxon>
        <taxon>Longimicrobiaceae</taxon>
        <taxon>Longimicrobium</taxon>
    </lineage>
</organism>
<feature type="region of interest" description="Disordered" evidence="8">
    <location>
        <begin position="122"/>
        <end position="153"/>
    </location>
</feature>
<comment type="function">
    <text evidence="7">One of the primary rRNA binding proteins, it binds directly near the 3'-end of the 23S rRNA, where it nucleates assembly of the 50S subunit.</text>
</comment>
<dbReference type="PANTHER" id="PTHR11229:SF16">
    <property type="entry name" value="LARGE RIBOSOMAL SUBUNIT PROTEIN UL3C"/>
    <property type="match status" value="1"/>
</dbReference>
<dbReference type="Gene3D" id="3.30.160.810">
    <property type="match status" value="1"/>
</dbReference>
<dbReference type="GO" id="GO:0019843">
    <property type="term" value="F:rRNA binding"/>
    <property type="evidence" value="ECO:0007669"/>
    <property type="project" value="UniProtKB-UniRule"/>
</dbReference>
<keyword evidence="5 7" id="KW-0687">Ribonucleoprotein</keyword>
<dbReference type="GO" id="GO:0006412">
    <property type="term" value="P:translation"/>
    <property type="evidence" value="ECO:0007669"/>
    <property type="project" value="UniProtKB-UniRule"/>
</dbReference>
<proteinExistence type="inferred from homology"/>
<evidence type="ECO:0000256" key="1">
    <source>
        <dbReference type="ARBA" id="ARBA00006540"/>
    </source>
</evidence>